<organism evidence="3 4">
    <name type="scientific">Acanthoscelides obtectus</name>
    <name type="common">Bean weevil</name>
    <name type="synonym">Bruchus obtectus</name>
    <dbReference type="NCBI Taxonomy" id="200917"/>
    <lineage>
        <taxon>Eukaryota</taxon>
        <taxon>Metazoa</taxon>
        <taxon>Ecdysozoa</taxon>
        <taxon>Arthropoda</taxon>
        <taxon>Hexapoda</taxon>
        <taxon>Insecta</taxon>
        <taxon>Pterygota</taxon>
        <taxon>Neoptera</taxon>
        <taxon>Endopterygota</taxon>
        <taxon>Coleoptera</taxon>
        <taxon>Polyphaga</taxon>
        <taxon>Cucujiformia</taxon>
        <taxon>Chrysomeloidea</taxon>
        <taxon>Chrysomelidae</taxon>
        <taxon>Bruchinae</taxon>
        <taxon>Bruchini</taxon>
        <taxon>Acanthoscelides</taxon>
    </lineage>
</organism>
<evidence type="ECO:0000256" key="2">
    <source>
        <dbReference type="SAM" id="MobiDB-lite"/>
    </source>
</evidence>
<keyword evidence="1" id="KW-0175">Coiled coil</keyword>
<evidence type="ECO:0008006" key="5">
    <source>
        <dbReference type="Google" id="ProtNLM"/>
    </source>
</evidence>
<evidence type="ECO:0000256" key="1">
    <source>
        <dbReference type="SAM" id="Coils"/>
    </source>
</evidence>
<keyword evidence="4" id="KW-1185">Reference proteome</keyword>
<dbReference type="GO" id="GO:0051256">
    <property type="term" value="P:mitotic spindle midzone assembly"/>
    <property type="evidence" value="ECO:0007669"/>
    <property type="project" value="TreeGrafter"/>
</dbReference>
<comment type="caution">
    <text evidence="3">The sequence shown here is derived from an EMBL/GenBank/DDBJ whole genome shotgun (WGS) entry which is preliminary data.</text>
</comment>
<dbReference type="Proteomes" id="UP001152888">
    <property type="component" value="Unassembled WGS sequence"/>
</dbReference>
<dbReference type="GO" id="GO:1990023">
    <property type="term" value="C:mitotic spindle midzone"/>
    <property type="evidence" value="ECO:0007669"/>
    <property type="project" value="TreeGrafter"/>
</dbReference>
<reference evidence="3" key="1">
    <citation type="submission" date="2022-03" db="EMBL/GenBank/DDBJ databases">
        <authorList>
            <person name="Sayadi A."/>
        </authorList>
    </citation>
    <scope>NUCLEOTIDE SEQUENCE</scope>
</reference>
<dbReference type="GO" id="GO:0005737">
    <property type="term" value="C:cytoplasm"/>
    <property type="evidence" value="ECO:0007669"/>
    <property type="project" value="TreeGrafter"/>
</dbReference>
<gene>
    <name evidence="3" type="ORF">ACAOBT_LOCUS6910</name>
</gene>
<proteinExistence type="predicted"/>
<evidence type="ECO:0000313" key="3">
    <source>
        <dbReference type="EMBL" id="CAH1966572.1"/>
    </source>
</evidence>
<feature type="compositionally biased region" description="Polar residues" evidence="2">
    <location>
        <begin position="607"/>
        <end position="623"/>
    </location>
</feature>
<feature type="coiled-coil region" evidence="1">
    <location>
        <begin position="97"/>
        <end position="159"/>
    </location>
</feature>
<dbReference type="EMBL" id="CAKOFQ010006734">
    <property type="protein sequence ID" value="CAH1966572.1"/>
    <property type="molecule type" value="Genomic_DNA"/>
</dbReference>
<dbReference type="InterPro" id="IPR007145">
    <property type="entry name" value="MAP65_Ase1_PRC1"/>
</dbReference>
<dbReference type="Pfam" id="PF03999">
    <property type="entry name" value="MAP65_ASE1"/>
    <property type="match status" value="1"/>
</dbReference>
<dbReference type="Gene3D" id="1.20.58.1520">
    <property type="match status" value="1"/>
</dbReference>
<name>A0A9P0KA14_ACAOB</name>
<evidence type="ECO:0000313" key="4">
    <source>
        <dbReference type="Proteomes" id="UP001152888"/>
    </source>
</evidence>
<feature type="region of interest" description="Disordered" evidence="2">
    <location>
        <begin position="607"/>
        <end position="637"/>
    </location>
</feature>
<dbReference type="AlphaFoldDB" id="A0A9P0KA14"/>
<sequence length="637" mass="73990">MASSSSPSSPLESHSRSFEDLPVLNEDILSSNKLLEDAYKTLQERLKKGYLNYAQIILDVTDDRREIRKYLKIFEDTSDDTYMDLIKDISELRDKCYVKFEESLKKIEEICKSLQMQIPSFGMNQLCMRQKYLQLEKQLKDYEQMYNTRIEEINTLREKQLDLCKSLGIEPKIIKESPLPSAAEIAELKVYLEDLENERFTRQEKFVQSKETILKIVEELNYKPSSKFEHQIILGGDFCDFCVTVNNMKKLEHLHEQLAVQLINVKEEIAESWTKLKEMWDMLDIELLEQHKFKEAHQGNSLDVLEALRVEIGRCNELKKANIEKFITLLRQQIQEMWQKCHVTEEEGTSQFHFFDTNHYTETALELFEKELQKWKDYFEENKEIIQLLNRHSKLWSKFMGLQEHADAGRLKNRGGQLLKEERERNQLTKSIPKVECQLQSLCDKFEEIHQKPFKTFGQTVTDYLENAHQDFENMRKAKLNGRKTPGSAVSASGTPLRSMTNLTPTPSKIMSAAKRKLQAPAALIASTKKTKVSPTSIKKHKVAVPKITVTVHIGKRNSMELKKIEKKRRSHTLQKKLLKAPGADDDEYVDFVNEISDRAARSTTFTIQEEQPCSAKKTTNLGHTPKKKTVASRINS</sequence>
<dbReference type="PANTHER" id="PTHR19321:SF41">
    <property type="entry name" value="FASCETTO-RELATED"/>
    <property type="match status" value="1"/>
</dbReference>
<feature type="compositionally biased region" description="Polar residues" evidence="2">
    <location>
        <begin position="488"/>
        <end position="504"/>
    </location>
</feature>
<dbReference type="GO" id="GO:0008017">
    <property type="term" value="F:microtubule binding"/>
    <property type="evidence" value="ECO:0007669"/>
    <property type="project" value="InterPro"/>
</dbReference>
<dbReference type="PANTHER" id="PTHR19321">
    <property type="entry name" value="PROTEIN REGULATOR OF CYTOKINESIS 1 PRC1-RELATED"/>
    <property type="match status" value="1"/>
</dbReference>
<protein>
    <recommendedName>
        <fullName evidence="5">Protein regulator of cytokinesis 1</fullName>
    </recommendedName>
</protein>
<dbReference type="OrthoDB" id="642895at2759"/>
<accession>A0A9P0KA14</accession>
<feature type="region of interest" description="Disordered" evidence="2">
    <location>
        <begin position="479"/>
        <end position="504"/>
    </location>
</feature>